<keyword evidence="5" id="KW-1185">Reference proteome</keyword>
<feature type="compositionally biased region" description="Pro residues" evidence="2">
    <location>
        <begin position="167"/>
        <end position="190"/>
    </location>
</feature>
<dbReference type="VEuPathDB" id="VectorBase:RSAN_026216"/>
<dbReference type="AlphaFoldDB" id="A0A9D4TCS2"/>
<evidence type="ECO:0000313" key="4">
    <source>
        <dbReference type="EMBL" id="KAH7986557.1"/>
    </source>
</evidence>
<reference evidence="3" key="1">
    <citation type="journal article" date="2020" name="Cell">
        <title>Large-Scale Comparative Analyses of Tick Genomes Elucidate Their Genetic Diversity and Vector Capacities.</title>
        <authorList>
            <consortium name="Tick Genome and Microbiome Consortium (TIGMIC)"/>
            <person name="Jia N."/>
            <person name="Wang J."/>
            <person name="Shi W."/>
            <person name="Du L."/>
            <person name="Sun Y."/>
            <person name="Zhan W."/>
            <person name="Jiang J.F."/>
            <person name="Wang Q."/>
            <person name="Zhang B."/>
            <person name="Ji P."/>
            <person name="Bell-Sakyi L."/>
            <person name="Cui X.M."/>
            <person name="Yuan T.T."/>
            <person name="Jiang B.G."/>
            <person name="Yang W.F."/>
            <person name="Lam T.T."/>
            <person name="Chang Q.C."/>
            <person name="Ding S.J."/>
            <person name="Wang X.J."/>
            <person name="Zhu J.G."/>
            <person name="Ruan X.D."/>
            <person name="Zhao L."/>
            <person name="Wei J.T."/>
            <person name="Ye R.Z."/>
            <person name="Que T.C."/>
            <person name="Du C.H."/>
            <person name="Zhou Y.H."/>
            <person name="Cheng J.X."/>
            <person name="Dai P.F."/>
            <person name="Guo W.B."/>
            <person name="Han X.H."/>
            <person name="Huang E.J."/>
            <person name="Li L.F."/>
            <person name="Wei W."/>
            <person name="Gao Y.C."/>
            <person name="Liu J.Z."/>
            <person name="Shao H.Z."/>
            <person name="Wang X."/>
            <person name="Wang C.C."/>
            <person name="Yang T.C."/>
            <person name="Huo Q.B."/>
            <person name="Li W."/>
            <person name="Chen H.Y."/>
            <person name="Chen S.E."/>
            <person name="Zhou L.G."/>
            <person name="Ni X.B."/>
            <person name="Tian J.H."/>
            <person name="Sheng Y."/>
            <person name="Liu T."/>
            <person name="Pan Y.S."/>
            <person name="Xia L.Y."/>
            <person name="Li J."/>
            <person name="Zhao F."/>
            <person name="Cao W.C."/>
        </authorList>
    </citation>
    <scope>NUCLEOTIDE SEQUENCE</scope>
    <source>
        <strain evidence="3">Rsan-2018</strain>
    </source>
</reference>
<protein>
    <recommendedName>
        <fullName evidence="6">BEN domain-containing protein</fullName>
    </recommendedName>
</protein>
<accession>A0A9D4TCS2</accession>
<dbReference type="EMBL" id="JABSTV010000950">
    <property type="protein sequence ID" value="KAH7985392.1"/>
    <property type="molecule type" value="Genomic_DNA"/>
</dbReference>
<name>A0A9D4TCS2_RHISA</name>
<feature type="region of interest" description="Disordered" evidence="2">
    <location>
        <begin position="140"/>
        <end position="200"/>
    </location>
</feature>
<organism evidence="3 5">
    <name type="scientific">Rhipicephalus sanguineus</name>
    <name type="common">Brown dog tick</name>
    <name type="synonym">Ixodes sanguineus</name>
    <dbReference type="NCBI Taxonomy" id="34632"/>
    <lineage>
        <taxon>Eukaryota</taxon>
        <taxon>Metazoa</taxon>
        <taxon>Ecdysozoa</taxon>
        <taxon>Arthropoda</taxon>
        <taxon>Chelicerata</taxon>
        <taxon>Arachnida</taxon>
        <taxon>Acari</taxon>
        <taxon>Parasitiformes</taxon>
        <taxon>Ixodida</taxon>
        <taxon>Ixodoidea</taxon>
        <taxon>Ixodidae</taxon>
        <taxon>Rhipicephalinae</taxon>
        <taxon>Rhipicephalus</taxon>
        <taxon>Rhipicephalus</taxon>
    </lineage>
</organism>
<evidence type="ECO:0000256" key="2">
    <source>
        <dbReference type="SAM" id="MobiDB-lite"/>
    </source>
</evidence>
<dbReference type="Proteomes" id="UP000821837">
    <property type="component" value="Unassembled WGS sequence"/>
</dbReference>
<dbReference type="EMBL" id="JABSTV010000373">
    <property type="protein sequence ID" value="KAH7986557.1"/>
    <property type="molecule type" value="Genomic_DNA"/>
</dbReference>
<evidence type="ECO:0000313" key="3">
    <source>
        <dbReference type="EMBL" id="KAH7985392.1"/>
    </source>
</evidence>
<proteinExistence type="predicted"/>
<dbReference type="Gene3D" id="1.10.10.2590">
    <property type="entry name" value="BEN domain"/>
    <property type="match status" value="1"/>
</dbReference>
<evidence type="ECO:0000256" key="1">
    <source>
        <dbReference type="SAM" id="Coils"/>
    </source>
</evidence>
<sequence length="336" mass="37393">MENEYAEIMETDSCGLVDIGGGVHVEKVVLSRLHSHCHNLPTKFARGLLKHVFTEDELRVKSLYGRGSNAHKGAPAKEHRQLARLGGSSFREVATGVMKAIMTHTVQRLYSLHGKKGKKAFLTTRLCKVATAPRQLLLLALHPPPAPSPGTSPDETAQDMGCDEADSPPPPPRSPSPPCTPGPSVPPTPQGPLAKKPRQDHVRAQIDGFLGHLKSTEESREKWRKECQSMEEERLMTEERQRQECCPILDESLVLQCEMFITFRIHTRKQSRAAHVVSGSSESDSDSLSARSELKDMREKMKMRRSKAAEIKEERDFLGERFHLAKSIVIRGEAAS</sequence>
<feature type="compositionally biased region" description="Low complexity" evidence="2">
    <location>
        <begin position="278"/>
        <end position="291"/>
    </location>
</feature>
<comment type="caution">
    <text evidence="3">The sequence shown here is derived from an EMBL/GenBank/DDBJ whole genome shotgun (WGS) entry which is preliminary data.</text>
</comment>
<reference evidence="3" key="2">
    <citation type="submission" date="2021-09" db="EMBL/GenBank/DDBJ databases">
        <authorList>
            <person name="Jia N."/>
            <person name="Wang J."/>
            <person name="Shi W."/>
            <person name="Du L."/>
            <person name="Sun Y."/>
            <person name="Zhan W."/>
            <person name="Jiang J."/>
            <person name="Wang Q."/>
            <person name="Zhang B."/>
            <person name="Ji P."/>
            <person name="Sakyi L.B."/>
            <person name="Cui X."/>
            <person name="Yuan T."/>
            <person name="Jiang B."/>
            <person name="Yang W."/>
            <person name="Lam T.T.-Y."/>
            <person name="Chang Q."/>
            <person name="Ding S."/>
            <person name="Wang X."/>
            <person name="Zhu J."/>
            <person name="Ruan X."/>
            <person name="Zhao L."/>
            <person name="Wei J."/>
            <person name="Que T."/>
            <person name="Du C."/>
            <person name="Cheng J."/>
            <person name="Dai P."/>
            <person name="Han X."/>
            <person name="Huang E."/>
            <person name="Gao Y."/>
            <person name="Liu J."/>
            <person name="Shao H."/>
            <person name="Ye R."/>
            <person name="Li L."/>
            <person name="Wei W."/>
            <person name="Wang X."/>
            <person name="Wang C."/>
            <person name="Huo Q."/>
            <person name="Li W."/>
            <person name="Guo W."/>
            <person name="Chen H."/>
            <person name="Chen S."/>
            <person name="Zhou L."/>
            <person name="Zhou L."/>
            <person name="Ni X."/>
            <person name="Tian J."/>
            <person name="Zhou Y."/>
            <person name="Sheng Y."/>
            <person name="Liu T."/>
            <person name="Pan Y."/>
            <person name="Xia L."/>
            <person name="Li J."/>
            <person name="Zhao F."/>
            <person name="Cao W."/>
        </authorList>
    </citation>
    <scope>NUCLEOTIDE SEQUENCE</scope>
    <source>
        <strain evidence="3">Rsan-2018</strain>
        <tissue evidence="3">Larvae</tissue>
    </source>
</reference>
<gene>
    <name evidence="4" type="ORF">HPB52_024870</name>
    <name evidence="3" type="ORF">HPB52_025667</name>
</gene>
<feature type="coiled-coil region" evidence="1">
    <location>
        <begin position="213"/>
        <end position="240"/>
    </location>
</feature>
<evidence type="ECO:0008006" key="6">
    <source>
        <dbReference type="Google" id="ProtNLM"/>
    </source>
</evidence>
<evidence type="ECO:0000313" key="5">
    <source>
        <dbReference type="Proteomes" id="UP000821837"/>
    </source>
</evidence>
<feature type="region of interest" description="Disordered" evidence="2">
    <location>
        <begin position="275"/>
        <end position="307"/>
    </location>
</feature>
<keyword evidence="1" id="KW-0175">Coiled coil</keyword>